<protein>
    <submittedName>
        <fullName evidence="1">Uncharacterized protein</fullName>
    </submittedName>
</protein>
<sequence>MSLTQHINHLCVLNGDYKILKKDLQNETSLGEKVQNGIDKLNELIEFYKINLQQQGHDECFQLVHSNDGSELFGNLFSSFGLTSVGTDSETNLNNLNEILSSFGSGAQQYQRLAIQHFNNNNNNSSCYICFIISDFDQTDPNFLKLEDIQLKLTNFVNSINNSQNQSSITSNASSVHLLSTSNMSLIHNNQSNGQQKRFMIYGWPVLYYCIKNDLVSVTLNLN</sequence>
<evidence type="ECO:0000313" key="2">
    <source>
        <dbReference type="Proteomes" id="UP000276133"/>
    </source>
</evidence>
<dbReference type="Proteomes" id="UP000276133">
    <property type="component" value="Unassembled WGS sequence"/>
</dbReference>
<proteinExistence type="predicted"/>
<dbReference type="AlphaFoldDB" id="A0A3M7T567"/>
<name>A0A3M7T567_BRAPC</name>
<keyword evidence="2" id="KW-1185">Reference proteome</keyword>
<evidence type="ECO:0000313" key="1">
    <source>
        <dbReference type="EMBL" id="RNA42970.1"/>
    </source>
</evidence>
<accession>A0A3M7T567</accession>
<organism evidence="1 2">
    <name type="scientific">Brachionus plicatilis</name>
    <name type="common">Marine rotifer</name>
    <name type="synonym">Brachionus muelleri</name>
    <dbReference type="NCBI Taxonomy" id="10195"/>
    <lineage>
        <taxon>Eukaryota</taxon>
        <taxon>Metazoa</taxon>
        <taxon>Spiralia</taxon>
        <taxon>Gnathifera</taxon>
        <taxon>Rotifera</taxon>
        <taxon>Eurotatoria</taxon>
        <taxon>Monogononta</taxon>
        <taxon>Pseudotrocha</taxon>
        <taxon>Ploima</taxon>
        <taxon>Brachionidae</taxon>
        <taxon>Brachionus</taxon>
    </lineage>
</organism>
<dbReference type="EMBL" id="REGN01000293">
    <property type="protein sequence ID" value="RNA42970.1"/>
    <property type="molecule type" value="Genomic_DNA"/>
</dbReference>
<reference evidence="1 2" key="1">
    <citation type="journal article" date="2018" name="Sci. Rep.">
        <title>Genomic signatures of local adaptation to the degree of environmental predictability in rotifers.</title>
        <authorList>
            <person name="Franch-Gras L."/>
            <person name="Hahn C."/>
            <person name="Garcia-Roger E.M."/>
            <person name="Carmona M.J."/>
            <person name="Serra M."/>
            <person name="Gomez A."/>
        </authorList>
    </citation>
    <scope>NUCLEOTIDE SEQUENCE [LARGE SCALE GENOMIC DNA]</scope>
    <source>
        <strain evidence="1">HYR1</strain>
    </source>
</reference>
<comment type="caution">
    <text evidence="1">The sequence shown here is derived from an EMBL/GenBank/DDBJ whole genome shotgun (WGS) entry which is preliminary data.</text>
</comment>
<gene>
    <name evidence="1" type="ORF">BpHYR1_011384</name>
</gene>